<evidence type="ECO:0000313" key="2">
    <source>
        <dbReference type="Proteomes" id="UP000231098"/>
    </source>
</evidence>
<reference evidence="2" key="1">
    <citation type="submission" date="2017-09" db="EMBL/GenBank/DDBJ databases">
        <title>Depth-based differentiation of microbial function through sediment-hosted aquifers and enrichment of novel symbionts in the deep terrestrial subsurface.</title>
        <authorList>
            <person name="Probst A.J."/>
            <person name="Ladd B."/>
            <person name="Jarett J.K."/>
            <person name="Geller-Mcgrath D.E."/>
            <person name="Sieber C.M.K."/>
            <person name="Emerson J.B."/>
            <person name="Anantharaman K."/>
            <person name="Thomas B.C."/>
            <person name="Malmstrom R."/>
            <person name="Stieglmeier M."/>
            <person name="Klingl A."/>
            <person name="Woyke T."/>
            <person name="Ryan C.M."/>
            <person name="Banfield J.F."/>
        </authorList>
    </citation>
    <scope>NUCLEOTIDE SEQUENCE [LARGE SCALE GENOMIC DNA]</scope>
</reference>
<comment type="caution">
    <text evidence="1">The sequence shown here is derived from an EMBL/GenBank/DDBJ whole genome shotgun (WGS) entry which is preliminary data.</text>
</comment>
<dbReference type="Proteomes" id="UP000231098">
    <property type="component" value="Unassembled WGS sequence"/>
</dbReference>
<dbReference type="EMBL" id="PEYV01000013">
    <property type="protein sequence ID" value="PIS21832.1"/>
    <property type="molecule type" value="Genomic_DNA"/>
</dbReference>
<dbReference type="AlphaFoldDB" id="A0A2H0XA95"/>
<organism evidence="1 2">
    <name type="scientific">candidate division WWE3 bacterium CG08_land_8_20_14_0_20_41_15</name>
    <dbReference type="NCBI Taxonomy" id="1975086"/>
    <lineage>
        <taxon>Bacteria</taxon>
        <taxon>Katanobacteria</taxon>
    </lineage>
</organism>
<proteinExistence type="predicted"/>
<name>A0A2H0XA95_UNCKA</name>
<evidence type="ECO:0000313" key="1">
    <source>
        <dbReference type="EMBL" id="PIS21832.1"/>
    </source>
</evidence>
<accession>A0A2H0XA95</accession>
<sequence length="85" mass="8613">MATVAAAAEACIVKNVAVNTTCDSVTELVTDGYLKQDPTGSYTTFSMAAVGTDGVNIAYTLENGGTGCGFWRYTSAAGRAACSAT</sequence>
<protein>
    <submittedName>
        <fullName evidence="1">Uncharacterized protein</fullName>
    </submittedName>
</protein>
<gene>
    <name evidence="1" type="ORF">COT51_00750</name>
</gene>